<dbReference type="RefSeq" id="WP_095959650.1">
    <property type="nucleotide sequence ID" value="NZ_CP022203.1"/>
</dbReference>
<dbReference type="PANTHER" id="PTHR43297:SF2">
    <property type="entry name" value="DIPEPTIDE TRANSPORT ATP-BINDING PROTEIN DPPD"/>
    <property type="match status" value="1"/>
</dbReference>
<gene>
    <name evidence="9" type="ORF">MYMAC_004555</name>
</gene>
<dbReference type="OrthoDB" id="9809450at2"/>
<dbReference type="AlphaFoldDB" id="A0A250JZM1"/>
<reference evidence="9 10" key="1">
    <citation type="submission" date="2017-06" db="EMBL/GenBank/DDBJ databases">
        <title>Sequencing and comparative analysis of myxobacterial genomes.</title>
        <authorList>
            <person name="Rupp O."/>
            <person name="Goesmann A."/>
            <person name="Sogaard-Andersen L."/>
        </authorList>
    </citation>
    <scope>NUCLEOTIDE SEQUENCE [LARGE SCALE GENOMIC DNA]</scope>
    <source>
        <strain evidence="9 10">DSM 14697</strain>
    </source>
</reference>
<evidence type="ECO:0000259" key="8">
    <source>
        <dbReference type="PROSITE" id="PS50893"/>
    </source>
</evidence>
<dbReference type="GO" id="GO:0005524">
    <property type="term" value="F:ATP binding"/>
    <property type="evidence" value="ECO:0007669"/>
    <property type="project" value="UniProtKB-KW"/>
</dbReference>
<evidence type="ECO:0000256" key="7">
    <source>
        <dbReference type="ARBA" id="ARBA00023136"/>
    </source>
</evidence>
<dbReference type="Gene3D" id="3.40.50.300">
    <property type="entry name" value="P-loop containing nucleotide triphosphate hydrolases"/>
    <property type="match status" value="1"/>
</dbReference>
<evidence type="ECO:0000256" key="6">
    <source>
        <dbReference type="ARBA" id="ARBA00022840"/>
    </source>
</evidence>
<dbReference type="GO" id="GO:0005886">
    <property type="term" value="C:plasma membrane"/>
    <property type="evidence" value="ECO:0007669"/>
    <property type="project" value="UniProtKB-SubCell"/>
</dbReference>
<dbReference type="EMBL" id="CP022203">
    <property type="protein sequence ID" value="ATB48922.1"/>
    <property type="molecule type" value="Genomic_DNA"/>
</dbReference>
<keyword evidence="5" id="KW-0547">Nucleotide-binding</keyword>
<evidence type="ECO:0000256" key="1">
    <source>
        <dbReference type="ARBA" id="ARBA00004417"/>
    </source>
</evidence>
<protein>
    <submittedName>
        <fullName evidence="9">Peptide ABC transporter ATP-binding protein</fullName>
    </submittedName>
</protein>
<dbReference type="PROSITE" id="PS00211">
    <property type="entry name" value="ABC_TRANSPORTER_1"/>
    <property type="match status" value="1"/>
</dbReference>
<sequence>MTAVGTAAGQELLLDVRGLSSELSLEAGPVRAVDDVSFSLPPGGTLGVVGESGCGKSLTALSLLRLAPAPPVRVVGGEVRFQGLDLLSLPEPELRRVRGRHAAMIFQEPMTSLNPVFTVGEQIAEGVRLHLGASRAQAREKAVEMLRQVGIPAPGERVDAYPHQLSGGMRQRVMIAMALACDPALLIADEPTTALDVTIQAQILDLLSRLQAERGMAVLLITHDLGVVAESCDAVVVMYAGRVVERAPVHSLFARPAHPYTEGLLRSMPSSRDGAGAGATAARARLRSIPGRVPPLRLLPSGCAFRERCERALDVCARVKPTLTSPREGQWAACHNPVPAP</sequence>
<dbReference type="PANTHER" id="PTHR43297">
    <property type="entry name" value="OLIGOPEPTIDE TRANSPORT ATP-BINDING PROTEIN APPD"/>
    <property type="match status" value="1"/>
</dbReference>
<dbReference type="InterPro" id="IPR017871">
    <property type="entry name" value="ABC_transporter-like_CS"/>
</dbReference>
<dbReference type="GO" id="GO:0015833">
    <property type="term" value="P:peptide transport"/>
    <property type="evidence" value="ECO:0007669"/>
    <property type="project" value="InterPro"/>
</dbReference>
<dbReference type="FunFam" id="3.40.50.300:FF:000016">
    <property type="entry name" value="Oligopeptide ABC transporter ATP-binding component"/>
    <property type="match status" value="1"/>
</dbReference>
<dbReference type="CDD" id="cd03257">
    <property type="entry name" value="ABC_NikE_OppD_transporters"/>
    <property type="match status" value="1"/>
</dbReference>
<dbReference type="NCBIfam" id="TIGR01727">
    <property type="entry name" value="oligo_HPY"/>
    <property type="match status" value="1"/>
</dbReference>
<dbReference type="KEGG" id="mmas:MYMAC_004555"/>
<feature type="domain" description="ABC transporter" evidence="8">
    <location>
        <begin position="14"/>
        <end position="265"/>
    </location>
</feature>
<evidence type="ECO:0000256" key="5">
    <source>
        <dbReference type="ARBA" id="ARBA00022741"/>
    </source>
</evidence>
<dbReference type="InterPro" id="IPR027417">
    <property type="entry name" value="P-loop_NTPase"/>
</dbReference>
<dbReference type="InterPro" id="IPR003439">
    <property type="entry name" value="ABC_transporter-like_ATP-bd"/>
</dbReference>
<comment type="similarity">
    <text evidence="2">Belongs to the ABC transporter superfamily.</text>
</comment>
<organism evidence="9 10">
    <name type="scientific">Corallococcus macrosporus DSM 14697</name>
    <dbReference type="NCBI Taxonomy" id="1189310"/>
    <lineage>
        <taxon>Bacteria</taxon>
        <taxon>Pseudomonadati</taxon>
        <taxon>Myxococcota</taxon>
        <taxon>Myxococcia</taxon>
        <taxon>Myxococcales</taxon>
        <taxon>Cystobacterineae</taxon>
        <taxon>Myxococcaceae</taxon>
        <taxon>Corallococcus</taxon>
    </lineage>
</organism>
<keyword evidence="4" id="KW-1003">Cell membrane</keyword>
<accession>A0A250JZM1</accession>
<dbReference type="SMART" id="SM00382">
    <property type="entry name" value="AAA"/>
    <property type="match status" value="1"/>
</dbReference>
<dbReference type="Proteomes" id="UP000217343">
    <property type="component" value="Chromosome"/>
</dbReference>
<dbReference type="Pfam" id="PF08352">
    <property type="entry name" value="oligo_HPY"/>
    <property type="match status" value="1"/>
</dbReference>
<evidence type="ECO:0000256" key="4">
    <source>
        <dbReference type="ARBA" id="ARBA00022475"/>
    </source>
</evidence>
<dbReference type="InterPro" id="IPR003593">
    <property type="entry name" value="AAA+_ATPase"/>
</dbReference>
<dbReference type="GO" id="GO:0016887">
    <property type="term" value="F:ATP hydrolysis activity"/>
    <property type="evidence" value="ECO:0007669"/>
    <property type="project" value="InterPro"/>
</dbReference>
<dbReference type="InterPro" id="IPR013563">
    <property type="entry name" value="Oligopep_ABC_C"/>
</dbReference>
<comment type="subcellular location">
    <subcellularLocation>
        <location evidence="1">Cell inner membrane</location>
        <topology evidence="1">Peripheral membrane protein</topology>
    </subcellularLocation>
</comment>
<keyword evidence="3" id="KW-0813">Transport</keyword>
<keyword evidence="6 9" id="KW-0067">ATP-binding</keyword>
<dbReference type="InterPro" id="IPR050388">
    <property type="entry name" value="ABC_Ni/Peptide_Import"/>
</dbReference>
<evidence type="ECO:0000256" key="3">
    <source>
        <dbReference type="ARBA" id="ARBA00022448"/>
    </source>
</evidence>
<keyword evidence="10" id="KW-1185">Reference proteome</keyword>
<evidence type="ECO:0000256" key="2">
    <source>
        <dbReference type="ARBA" id="ARBA00005417"/>
    </source>
</evidence>
<dbReference type="PROSITE" id="PS50893">
    <property type="entry name" value="ABC_TRANSPORTER_2"/>
    <property type="match status" value="1"/>
</dbReference>
<evidence type="ECO:0000313" key="10">
    <source>
        <dbReference type="Proteomes" id="UP000217343"/>
    </source>
</evidence>
<name>A0A250JZM1_9BACT</name>
<proteinExistence type="inferred from homology"/>
<keyword evidence="7" id="KW-0472">Membrane</keyword>
<dbReference type="SUPFAM" id="SSF52540">
    <property type="entry name" value="P-loop containing nucleoside triphosphate hydrolases"/>
    <property type="match status" value="1"/>
</dbReference>
<dbReference type="Pfam" id="PF00005">
    <property type="entry name" value="ABC_tran"/>
    <property type="match status" value="1"/>
</dbReference>
<evidence type="ECO:0000313" key="9">
    <source>
        <dbReference type="EMBL" id="ATB48922.1"/>
    </source>
</evidence>